<dbReference type="GO" id="GO:0016757">
    <property type="term" value="F:glycosyltransferase activity"/>
    <property type="evidence" value="ECO:0007669"/>
    <property type="project" value="InterPro"/>
</dbReference>
<dbReference type="Pfam" id="PF13439">
    <property type="entry name" value="Glyco_transf_4"/>
    <property type="match status" value="1"/>
</dbReference>
<keyword evidence="3" id="KW-0808">Transferase</keyword>
<dbReference type="PANTHER" id="PTHR45947:SF3">
    <property type="entry name" value="SULFOQUINOVOSYL TRANSFERASE SQD2"/>
    <property type="match status" value="1"/>
</dbReference>
<feature type="domain" description="Glycosyl transferase family 1" evidence="1">
    <location>
        <begin position="191"/>
        <end position="358"/>
    </location>
</feature>
<keyword evidence="4" id="KW-1185">Reference proteome</keyword>
<feature type="domain" description="Glycosyltransferase subfamily 4-like N-terminal" evidence="2">
    <location>
        <begin position="17"/>
        <end position="181"/>
    </location>
</feature>
<dbReference type="Pfam" id="PF00534">
    <property type="entry name" value="Glycos_transf_1"/>
    <property type="match status" value="1"/>
</dbReference>
<protein>
    <submittedName>
        <fullName evidence="3">Glycosyl transferase, family I</fullName>
    </submittedName>
</protein>
<dbReference type="Gene3D" id="3.40.50.2000">
    <property type="entry name" value="Glycogen Phosphorylase B"/>
    <property type="match status" value="2"/>
</dbReference>
<evidence type="ECO:0000313" key="3">
    <source>
        <dbReference type="EMBL" id="QTA83332.1"/>
    </source>
</evidence>
<evidence type="ECO:0000313" key="4">
    <source>
        <dbReference type="Proteomes" id="UP000663720"/>
    </source>
</evidence>
<organism evidence="3 4">
    <name type="scientific">Desulfonema limicola</name>
    <dbReference type="NCBI Taxonomy" id="45656"/>
    <lineage>
        <taxon>Bacteria</taxon>
        <taxon>Pseudomonadati</taxon>
        <taxon>Thermodesulfobacteriota</taxon>
        <taxon>Desulfobacteria</taxon>
        <taxon>Desulfobacterales</taxon>
        <taxon>Desulfococcaceae</taxon>
        <taxon>Desulfonema</taxon>
    </lineage>
</organism>
<dbReference type="EMBL" id="CP061799">
    <property type="protein sequence ID" value="QTA83332.1"/>
    <property type="molecule type" value="Genomic_DNA"/>
</dbReference>
<gene>
    <name evidence="3" type="ORF">dnl_57320</name>
</gene>
<evidence type="ECO:0000259" key="2">
    <source>
        <dbReference type="Pfam" id="PF13439"/>
    </source>
</evidence>
<dbReference type="RefSeq" id="WP_207689188.1">
    <property type="nucleotide sequence ID" value="NZ_CP061799.1"/>
</dbReference>
<dbReference type="KEGG" id="dli:dnl_57320"/>
<accession>A0A975BD60</accession>
<name>A0A975BD60_9BACT</name>
<dbReference type="PANTHER" id="PTHR45947">
    <property type="entry name" value="SULFOQUINOVOSYL TRANSFERASE SQD2"/>
    <property type="match status" value="1"/>
</dbReference>
<dbReference type="SUPFAM" id="SSF53756">
    <property type="entry name" value="UDP-Glycosyltransferase/glycogen phosphorylase"/>
    <property type="match status" value="1"/>
</dbReference>
<dbReference type="InterPro" id="IPR028098">
    <property type="entry name" value="Glyco_trans_4-like_N"/>
</dbReference>
<reference evidence="3" key="1">
    <citation type="journal article" date="2021" name="Microb. Physiol.">
        <title>Proteogenomic Insights into the Physiology of Marine, Sulfate-Reducing, Filamentous Desulfonema limicola and Desulfonema magnum.</title>
        <authorList>
            <person name="Schnaars V."/>
            <person name="Wohlbrand L."/>
            <person name="Scheve S."/>
            <person name="Hinrichs C."/>
            <person name="Reinhardt R."/>
            <person name="Rabus R."/>
        </authorList>
    </citation>
    <scope>NUCLEOTIDE SEQUENCE</scope>
    <source>
        <strain evidence="3">5ac10</strain>
    </source>
</reference>
<evidence type="ECO:0000259" key="1">
    <source>
        <dbReference type="Pfam" id="PF00534"/>
    </source>
</evidence>
<dbReference type="CDD" id="cd03794">
    <property type="entry name" value="GT4_WbuB-like"/>
    <property type="match status" value="1"/>
</dbReference>
<dbReference type="InterPro" id="IPR050194">
    <property type="entry name" value="Glycosyltransferase_grp1"/>
</dbReference>
<dbReference type="InterPro" id="IPR001296">
    <property type="entry name" value="Glyco_trans_1"/>
</dbReference>
<proteinExistence type="predicted"/>
<dbReference type="AlphaFoldDB" id="A0A975BD60"/>
<dbReference type="Proteomes" id="UP000663720">
    <property type="component" value="Chromosome"/>
</dbReference>
<sequence length="391" mass="44878">MKILYISYVKYGAGDWVHTTQFLSALRSLHPEVEAYTPRARKPEPGKDQGGYQFSGWIGQLRELRFLAAAFTRRAFEEFQQIRKIRPDVVVLRSGGYFSSLVLCRILKIPILMEVNETVEEEKLFSSRDRLRWLTFWRWFEKKILEMPAHFTVVSEPLRRFFIGRGFSPQKITCVPNGVNIREFYPGAGSDSIRKKLGIEGKTIIGFSGNFAKWHGLDFLAEALKEFFAIHSKDNIAILLIGQPGSRFDMPEFPKDITIVTGYIPFNQMPAYLDAVDIFIAPYPRIVPFYFSPIKIFEAMAMAKPVLASAQGQICEIIKDNVSGILYPPENMAVFLEKLSSLVDDKALCRNLGKNARQVIEKHYTWENNARTILELCRRFANLNKDQLLSK</sequence>